<feature type="coiled-coil region" evidence="1">
    <location>
        <begin position="210"/>
        <end position="237"/>
    </location>
</feature>
<feature type="transmembrane region" description="Helical" evidence="3">
    <location>
        <begin position="41"/>
        <end position="63"/>
    </location>
</feature>
<dbReference type="Proteomes" id="UP001202550">
    <property type="component" value="Unassembled WGS sequence"/>
</dbReference>
<keyword evidence="3" id="KW-0812">Transmembrane</keyword>
<keyword evidence="1" id="KW-0175">Coiled coil</keyword>
<dbReference type="PANTHER" id="PTHR32309:SF13">
    <property type="entry name" value="FERRIC ENTEROBACTIN TRANSPORT PROTEIN FEPE"/>
    <property type="match status" value="1"/>
</dbReference>
<accession>A0ABT0M6Y4</accession>
<dbReference type="RefSeq" id="WP_249060806.1">
    <property type="nucleotide sequence ID" value="NZ_JALZWP010000026.1"/>
</dbReference>
<protein>
    <recommendedName>
        <fullName evidence="6">Capsular polysaccharide transport system permease protein</fullName>
    </recommendedName>
</protein>
<organism evidence="4 5">
    <name type="scientific">Roseinatronobacter domitianus</name>
    <dbReference type="NCBI Taxonomy" id="2940293"/>
    <lineage>
        <taxon>Bacteria</taxon>
        <taxon>Pseudomonadati</taxon>
        <taxon>Pseudomonadota</taxon>
        <taxon>Alphaproteobacteria</taxon>
        <taxon>Rhodobacterales</taxon>
        <taxon>Paracoccaceae</taxon>
        <taxon>Roseinatronobacter</taxon>
    </lineage>
</organism>
<feature type="compositionally biased region" description="Polar residues" evidence="2">
    <location>
        <begin position="302"/>
        <end position="313"/>
    </location>
</feature>
<dbReference type="PANTHER" id="PTHR32309">
    <property type="entry name" value="TYROSINE-PROTEIN KINASE"/>
    <property type="match status" value="1"/>
</dbReference>
<evidence type="ECO:0000313" key="4">
    <source>
        <dbReference type="EMBL" id="MCL1630160.1"/>
    </source>
</evidence>
<keyword evidence="5" id="KW-1185">Reference proteome</keyword>
<evidence type="ECO:0008006" key="6">
    <source>
        <dbReference type="Google" id="ProtNLM"/>
    </source>
</evidence>
<reference evidence="4 5" key="1">
    <citation type="submission" date="2022-05" db="EMBL/GenBank/DDBJ databases">
        <title>Seasonal and diel survey of microbial diversity of the Tyrrhenian coast.</title>
        <authorList>
            <person name="Gattoni G."/>
            <person name="Corral P."/>
        </authorList>
    </citation>
    <scope>NUCLEOTIDE SEQUENCE [LARGE SCALE GENOMIC DNA]</scope>
    <source>
        <strain evidence="4 5">V10</strain>
    </source>
</reference>
<feature type="transmembrane region" description="Helical" evidence="3">
    <location>
        <begin position="385"/>
        <end position="406"/>
    </location>
</feature>
<evidence type="ECO:0000256" key="1">
    <source>
        <dbReference type="SAM" id="Coils"/>
    </source>
</evidence>
<evidence type="ECO:0000313" key="5">
    <source>
        <dbReference type="Proteomes" id="UP001202550"/>
    </source>
</evidence>
<dbReference type="EMBL" id="JALZWP010000026">
    <property type="protein sequence ID" value="MCL1630160.1"/>
    <property type="molecule type" value="Genomic_DNA"/>
</dbReference>
<evidence type="ECO:0000256" key="2">
    <source>
        <dbReference type="SAM" id="MobiDB-lite"/>
    </source>
</evidence>
<gene>
    <name evidence="4" type="ORF">M3N55_15670</name>
</gene>
<evidence type="ECO:0000256" key="3">
    <source>
        <dbReference type="SAM" id="Phobius"/>
    </source>
</evidence>
<keyword evidence="3" id="KW-0472">Membrane</keyword>
<feature type="region of interest" description="Disordered" evidence="2">
    <location>
        <begin position="297"/>
        <end position="318"/>
    </location>
</feature>
<keyword evidence="3" id="KW-1133">Transmembrane helix</keyword>
<dbReference type="InterPro" id="IPR050445">
    <property type="entry name" value="Bact_polysacc_biosynth/exp"/>
</dbReference>
<name>A0ABT0M6Y4_9RHOB</name>
<sequence>MAQDNTSKKPSDNKTEQAKVHVLNANEVHRRSRKAQRRRRIISIFSFMICVALPVVLAVYYFALVAADRYAVETKFAIRSPSATGSMDIMGLVTGMSSATSTTTDSYMVVDFIESRDLIDRLEAQMDIRTIYSKPEGDWLMRLDADATKEDLVEYMSKVISIYFDTSSQILTLEVQAFTPEDAEAVSAAILDISDDLVNEISDRARQDTMRSAEREVARIETLLAEHRRQLAAFRQAEQDIDPAASALEQIGLLGGLERELAGARTRLSSLTEFLSDAAPSVRILQSQIEAMETELAEQRSRLGTGQTQSDTPGSAVAGGTLTDRVAIYEDLAVDMEFLQQAYLTALAAREAARLEADRQQRYLAAFVRPSLPESALYPQRTQSILIFAGFALMFWAIGVMLVYIVREHSS</sequence>
<comment type="caution">
    <text evidence="4">The sequence shown here is derived from an EMBL/GenBank/DDBJ whole genome shotgun (WGS) entry which is preliminary data.</text>
</comment>
<proteinExistence type="predicted"/>